<sequence length="91" mass="10530">MLYRVVRMYDLQSVGPEGGDMFRESSHWRWLYERVKSGNEDRIDWSTVIDFQTDVVMDLQGRTGQKEIGNNPAAFFTATLNDGIHLSDDEN</sequence>
<evidence type="ECO:0000313" key="2">
    <source>
        <dbReference type="Proteomes" id="UP000605846"/>
    </source>
</evidence>
<organism evidence="1 2">
    <name type="scientific">Apophysomyces ossiformis</name>
    <dbReference type="NCBI Taxonomy" id="679940"/>
    <lineage>
        <taxon>Eukaryota</taxon>
        <taxon>Fungi</taxon>
        <taxon>Fungi incertae sedis</taxon>
        <taxon>Mucoromycota</taxon>
        <taxon>Mucoromycotina</taxon>
        <taxon>Mucoromycetes</taxon>
        <taxon>Mucorales</taxon>
        <taxon>Mucorineae</taxon>
        <taxon>Mucoraceae</taxon>
        <taxon>Apophysomyces</taxon>
    </lineage>
</organism>
<proteinExistence type="predicted"/>
<comment type="caution">
    <text evidence="1">The sequence shown here is derived from an EMBL/GenBank/DDBJ whole genome shotgun (WGS) entry which is preliminary data.</text>
</comment>
<dbReference type="EMBL" id="JABAYA010000299">
    <property type="protein sequence ID" value="KAF7721163.1"/>
    <property type="molecule type" value="Genomic_DNA"/>
</dbReference>
<keyword evidence="2" id="KW-1185">Reference proteome</keyword>
<dbReference type="AlphaFoldDB" id="A0A8H7BPD6"/>
<gene>
    <name evidence="1" type="ORF">EC973_005160</name>
</gene>
<protein>
    <submittedName>
        <fullName evidence="1">Uncharacterized protein</fullName>
    </submittedName>
</protein>
<evidence type="ECO:0000313" key="1">
    <source>
        <dbReference type="EMBL" id="KAF7721163.1"/>
    </source>
</evidence>
<accession>A0A8H7BPD6</accession>
<dbReference type="Proteomes" id="UP000605846">
    <property type="component" value="Unassembled WGS sequence"/>
</dbReference>
<name>A0A8H7BPD6_9FUNG</name>
<reference evidence="1" key="1">
    <citation type="submission" date="2020-01" db="EMBL/GenBank/DDBJ databases">
        <title>Genome Sequencing of Three Apophysomyces-Like Fungal Strains Confirms a Novel Fungal Genus in the Mucoromycota with divergent Burkholderia-like Endosymbiotic Bacteria.</title>
        <authorList>
            <person name="Stajich J.E."/>
            <person name="Macias A.M."/>
            <person name="Carter-House D."/>
            <person name="Lovett B."/>
            <person name="Kasson L.R."/>
            <person name="Berry K."/>
            <person name="Grigoriev I."/>
            <person name="Chang Y."/>
            <person name="Spatafora J."/>
            <person name="Kasson M.T."/>
        </authorList>
    </citation>
    <scope>NUCLEOTIDE SEQUENCE</scope>
    <source>
        <strain evidence="1">NRRL A-21654</strain>
    </source>
</reference>